<dbReference type="InterPro" id="IPR029058">
    <property type="entry name" value="AB_hydrolase_fold"/>
</dbReference>
<proteinExistence type="predicted"/>
<dbReference type="InterPro" id="IPR000639">
    <property type="entry name" value="Epox_hydrolase-like"/>
</dbReference>
<sequence>MVPTDDWTVPAEGEPWSHDTVETNGVLLHVVTAGPEDGQLVVLLHGFPEFWYSWRHQIPALADAGYRVVAPDMRGYNRSEKPSGVDAYHIDELVSDVAGLVRAFDRESAHIVGHDWGGLVAWQTATDRPGVVDRLAVLNAPHPSKYERTLRSNPTQLRKSWYVGFFQLPVVPEWALGANGFEALDRMLGEGTVRSDAFTRTDIERYKEAFGQPGARTAALNYYRSLARRNARLTLTGGGVGALPVRAPTLLVWGEQDAALDISLTEGLDEWVPDIRVERLPDASHWVQFDAPERVAALLLDHLD</sequence>
<dbReference type="InterPro" id="IPR000073">
    <property type="entry name" value="AB_hydrolase_1"/>
</dbReference>
<feature type="domain" description="AB hydrolase-1" evidence="2">
    <location>
        <begin position="40"/>
        <end position="292"/>
    </location>
</feature>
<reference evidence="3 4" key="1">
    <citation type="submission" date="2022-06" db="EMBL/GenBank/DDBJ databases">
        <title>Haloarcula sp. a new haloarchaeum isolate from saline soil.</title>
        <authorList>
            <person name="Strakova D."/>
            <person name="Galisteo C."/>
            <person name="Sanchez-Porro C."/>
            <person name="Ventosa A."/>
        </authorList>
    </citation>
    <scope>NUCLEOTIDE SEQUENCE [LARGE SCALE GENOMIC DNA]</scope>
    <source>
        <strain evidence="3 4">S1CR25-12</strain>
    </source>
</reference>
<dbReference type="Pfam" id="PF00561">
    <property type="entry name" value="Abhydrolase_1"/>
    <property type="match status" value="1"/>
</dbReference>
<dbReference type="PANTHER" id="PTHR43329">
    <property type="entry name" value="EPOXIDE HYDROLASE"/>
    <property type="match status" value="1"/>
</dbReference>
<dbReference type="Gene3D" id="3.40.50.1820">
    <property type="entry name" value="alpha/beta hydrolase"/>
    <property type="match status" value="1"/>
</dbReference>
<keyword evidence="4" id="KW-1185">Reference proteome</keyword>
<dbReference type="PRINTS" id="PR00412">
    <property type="entry name" value="EPOXHYDRLASE"/>
</dbReference>
<dbReference type="PRINTS" id="PR00111">
    <property type="entry name" value="ABHYDROLASE"/>
</dbReference>
<protein>
    <submittedName>
        <fullName evidence="3">Alpha/beta fold hydrolase</fullName>
    </submittedName>
</protein>
<evidence type="ECO:0000256" key="1">
    <source>
        <dbReference type="ARBA" id="ARBA00022801"/>
    </source>
</evidence>
<accession>A0ABU2FBF4</accession>
<evidence type="ECO:0000313" key="4">
    <source>
        <dbReference type="Proteomes" id="UP001259659"/>
    </source>
</evidence>
<dbReference type="SUPFAM" id="SSF53474">
    <property type="entry name" value="alpha/beta-Hydrolases"/>
    <property type="match status" value="1"/>
</dbReference>
<organism evidence="3 4">
    <name type="scientific">Haloarcula saliterrae</name>
    <dbReference type="NCBI Taxonomy" id="2950534"/>
    <lineage>
        <taxon>Archaea</taxon>
        <taxon>Methanobacteriati</taxon>
        <taxon>Methanobacteriota</taxon>
        <taxon>Stenosarchaea group</taxon>
        <taxon>Halobacteria</taxon>
        <taxon>Halobacteriales</taxon>
        <taxon>Haloarculaceae</taxon>
        <taxon>Haloarcula</taxon>
    </lineage>
</organism>
<evidence type="ECO:0000313" key="3">
    <source>
        <dbReference type="EMBL" id="MDS0259604.1"/>
    </source>
</evidence>
<comment type="caution">
    <text evidence="3">The sequence shown here is derived from an EMBL/GenBank/DDBJ whole genome shotgun (WGS) entry which is preliminary data.</text>
</comment>
<dbReference type="RefSeq" id="WP_310919218.1">
    <property type="nucleotide sequence ID" value="NZ_JAMQON010000002.1"/>
</dbReference>
<name>A0ABU2FBF4_9EURY</name>
<dbReference type="GO" id="GO:0016787">
    <property type="term" value="F:hydrolase activity"/>
    <property type="evidence" value="ECO:0007669"/>
    <property type="project" value="UniProtKB-KW"/>
</dbReference>
<evidence type="ECO:0000259" key="2">
    <source>
        <dbReference type="Pfam" id="PF00561"/>
    </source>
</evidence>
<keyword evidence="1 3" id="KW-0378">Hydrolase</keyword>
<dbReference type="EMBL" id="JAMQON010000002">
    <property type="protein sequence ID" value="MDS0259604.1"/>
    <property type="molecule type" value="Genomic_DNA"/>
</dbReference>
<dbReference type="Proteomes" id="UP001259659">
    <property type="component" value="Unassembled WGS sequence"/>
</dbReference>
<gene>
    <name evidence="3" type="ORF">NDI56_09390</name>
</gene>